<feature type="domain" description="FMN-binding" evidence="18">
    <location>
        <begin position="125"/>
        <end position="224"/>
    </location>
</feature>
<evidence type="ECO:0000256" key="12">
    <source>
        <dbReference type="ARBA" id="ARBA00023065"/>
    </source>
</evidence>
<dbReference type="PIRSF" id="PIRSF009437">
    <property type="entry name" value="NQR-1_subunit_C"/>
    <property type="match status" value="1"/>
</dbReference>
<keyword evidence="7 16" id="KW-0812">Transmembrane</keyword>
<keyword evidence="13 16" id="KW-0830">Ubiquinone</keyword>
<reference evidence="19 20" key="1">
    <citation type="submission" date="2024-04" db="EMBL/GenBank/DDBJ databases">
        <title>whole genome sequencing of Lutimonas vermicola strain IMCC1616.</title>
        <authorList>
            <person name="Bae S.S."/>
        </authorList>
    </citation>
    <scope>NUCLEOTIDE SEQUENCE [LARGE SCALE GENOMIC DNA]</scope>
    <source>
        <strain evidence="19 20">IMCC1616</strain>
    </source>
</reference>
<dbReference type="InterPro" id="IPR010204">
    <property type="entry name" value="NqrC"/>
</dbReference>
<protein>
    <recommendedName>
        <fullName evidence="16 17">Na(+)-translocating NADH-quinone reductase subunit C</fullName>
        <shortName evidence="16 17">Na(+)-NQR subunit C</shortName>
        <shortName evidence="16 17">Na(+)-translocating NQR subunit C</shortName>
        <ecNumber evidence="16 17">7.2.1.1</ecNumber>
    </recommendedName>
    <alternativeName>
        <fullName evidence="16 17">NQR complex subunit C</fullName>
    </alternativeName>
    <alternativeName>
        <fullName evidence="16 17">NQR-1 subunit C</fullName>
    </alternativeName>
</protein>
<evidence type="ECO:0000256" key="5">
    <source>
        <dbReference type="ARBA" id="ARBA00022630"/>
    </source>
</evidence>
<keyword evidence="10 16" id="KW-0520">NAD</keyword>
<dbReference type="Proteomes" id="UP001474120">
    <property type="component" value="Unassembled WGS sequence"/>
</dbReference>
<organism evidence="19 20">
    <name type="scientific">Lutimonas vermicola</name>
    <dbReference type="NCBI Taxonomy" id="414288"/>
    <lineage>
        <taxon>Bacteria</taxon>
        <taxon>Pseudomonadati</taxon>
        <taxon>Bacteroidota</taxon>
        <taxon>Flavobacteriia</taxon>
        <taxon>Flavobacteriales</taxon>
        <taxon>Flavobacteriaceae</taxon>
        <taxon>Lutimonas</taxon>
    </lineage>
</organism>
<evidence type="ECO:0000256" key="13">
    <source>
        <dbReference type="ARBA" id="ARBA00023075"/>
    </source>
</evidence>
<evidence type="ECO:0000256" key="1">
    <source>
        <dbReference type="ARBA" id="ARBA00022448"/>
    </source>
</evidence>
<dbReference type="EMBL" id="JBCDNA010000002">
    <property type="protein sequence ID" value="MEL4456191.1"/>
    <property type="molecule type" value="Genomic_DNA"/>
</dbReference>
<comment type="subunit">
    <text evidence="16 17">Composed of six subunits; NqrA, NqrB, NqrC, NqrD, NqrE and NqrF.</text>
</comment>
<evidence type="ECO:0000256" key="4">
    <source>
        <dbReference type="ARBA" id="ARBA00022553"/>
    </source>
</evidence>
<feature type="modified residue" description="FMN phosphoryl threonine" evidence="16">
    <location>
        <position position="207"/>
    </location>
</feature>
<comment type="subcellular location">
    <subcellularLocation>
        <location evidence="16">Cell membrane</location>
        <topology evidence="16">Single-pass membrane protein</topology>
    </subcellularLocation>
</comment>
<evidence type="ECO:0000256" key="17">
    <source>
        <dbReference type="PIRNR" id="PIRNR009437"/>
    </source>
</evidence>
<sequence>MDRNSNSYTFIFAVVMVVVVAAALAFTATTLKPLQAENVRQEKMQNILSTIGINVSRKEASEQFSGYVKQELALNSDGSVNQDVDAFKIELMKETKKPKEEQAFPLYIAEKDGKTFYVIPLFGAGLWKEIWGYLALDSDKNTIVGASFDHAGETAGLGAEINQSWYEDQYIGKKIFDENNNFVSVTAVKGGAKAGDIHAVDAISGGTITSDGVSDMVEERLANYLPYFKNN</sequence>
<proteinExistence type="inferred from homology"/>
<evidence type="ECO:0000256" key="15">
    <source>
        <dbReference type="ARBA" id="ARBA00023201"/>
    </source>
</evidence>
<keyword evidence="5 16" id="KW-0285">Flavoprotein</keyword>
<name>A0ABU9L479_9FLAO</name>
<comment type="caution">
    <text evidence="19">The sequence shown here is derived from an EMBL/GenBank/DDBJ whole genome shotgun (WGS) entry which is preliminary data.</text>
</comment>
<accession>A0ABU9L479</accession>
<dbReference type="PANTHER" id="PTHR37838">
    <property type="entry name" value="NA(+)-TRANSLOCATING NADH-QUINONE REDUCTASE SUBUNIT C"/>
    <property type="match status" value="1"/>
</dbReference>
<evidence type="ECO:0000256" key="6">
    <source>
        <dbReference type="ARBA" id="ARBA00022643"/>
    </source>
</evidence>
<keyword evidence="2 16" id="KW-1003">Cell membrane</keyword>
<feature type="transmembrane region" description="Helical" evidence="16">
    <location>
        <begin position="7"/>
        <end position="28"/>
    </location>
</feature>
<dbReference type="PANTHER" id="PTHR37838:SF1">
    <property type="entry name" value="NA(+)-TRANSLOCATING NADH-QUINONE REDUCTASE SUBUNIT C"/>
    <property type="match status" value="1"/>
</dbReference>
<keyword evidence="12 16" id="KW-0406">Ion transport</keyword>
<dbReference type="RefSeq" id="WP_342160253.1">
    <property type="nucleotide sequence ID" value="NZ_JBCDNA010000002.1"/>
</dbReference>
<comment type="catalytic activity">
    <reaction evidence="16 17">
        <text>a ubiquinone + n Na(+)(in) + NADH + H(+) = a ubiquinol + n Na(+)(out) + NAD(+)</text>
        <dbReference type="Rhea" id="RHEA:47748"/>
        <dbReference type="Rhea" id="RHEA-COMP:9565"/>
        <dbReference type="Rhea" id="RHEA-COMP:9566"/>
        <dbReference type="ChEBI" id="CHEBI:15378"/>
        <dbReference type="ChEBI" id="CHEBI:16389"/>
        <dbReference type="ChEBI" id="CHEBI:17976"/>
        <dbReference type="ChEBI" id="CHEBI:29101"/>
        <dbReference type="ChEBI" id="CHEBI:57540"/>
        <dbReference type="ChEBI" id="CHEBI:57945"/>
        <dbReference type="EC" id="7.2.1.1"/>
    </reaction>
</comment>
<keyword evidence="14 16" id="KW-0472">Membrane</keyword>
<evidence type="ECO:0000259" key="18">
    <source>
        <dbReference type="SMART" id="SM00900"/>
    </source>
</evidence>
<evidence type="ECO:0000256" key="3">
    <source>
        <dbReference type="ARBA" id="ARBA00022519"/>
    </source>
</evidence>
<keyword evidence="20" id="KW-1185">Reference proteome</keyword>
<keyword evidence="9 16" id="KW-1133">Transmembrane helix</keyword>
<dbReference type="Pfam" id="PF04205">
    <property type="entry name" value="FMN_bind"/>
    <property type="match status" value="1"/>
</dbReference>
<dbReference type="SMART" id="SM00900">
    <property type="entry name" value="FMN_bind"/>
    <property type="match status" value="1"/>
</dbReference>
<evidence type="ECO:0000256" key="10">
    <source>
        <dbReference type="ARBA" id="ARBA00023027"/>
    </source>
</evidence>
<keyword evidence="6 16" id="KW-0288">FMN</keyword>
<dbReference type="EC" id="7.2.1.1" evidence="16 17"/>
<gene>
    <name evidence="16 19" type="primary">nqrC</name>
    <name evidence="19" type="ORF">AABB81_09815</name>
</gene>
<comment type="similarity">
    <text evidence="16 17">Belongs to the NqrC family.</text>
</comment>
<evidence type="ECO:0000256" key="9">
    <source>
        <dbReference type="ARBA" id="ARBA00022989"/>
    </source>
</evidence>
<dbReference type="NCBIfam" id="TIGR01938">
    <property type="entry name" value="nqrC"/>
    <property type="match status" value="1"/>
</dbReference>
<evidence type="ECO:0000256" key="11">
    <source>
        <dbReference type="ARBA" id="ARBA00023053"/>
    </source>
</evidence>
<dbReference type="InterPro" id="IPR007329">
    <property type="entry name" value="FMN-bd"/>
</dbReference>
<evidence type="ECO:0000256" key="14">
    <source>
        <dbReference type="ARBA" id="ARBA00023136"/>
    </source>
</evidence>
<keyword evidence="3" id="KW-0997">Cell inner membrane</keyword>
<dbReference type="HAMAP" id="MF_00427">
    <property type="entry name" value="NqrC"/>
    <property type="match status" value="1"/>
</dbReference>
<keyword evidence="1 16" id="KW-0813">Transport</keyword>
<evidence type="ECO:0000256" key="8">
    <source>
        <dbReference type="ARBA" id="ARBA00022967"/>
    </source>
</evidence>
<evidence type="ECO:0000313" key="20">
    <source>
        <dbReference type="Proteomes" id="UP001474120"/>
    </source>
</evidence>
<keyword evidence="8 16" id="KW-1278">Translocase</keyword>
<evidence type="ECO:0000256" key="7">
    <source>
        <dbReference type="ARBA" id="ARBA00022692"/>
    </source>
</evidence>
<evidence type="ECO:0000256" key="2">
    <source>
        <dbReference type="ARBA" id="ARBA00022475"/>
    </source>
</evidence>
<keyword evidence="4 16" id="KW-0597">Phosphoprotein</keyword>
<evidence type="ECO:0000256" key="16">
    <source>
        <dbReference type="HAMAP-Rule" id="MF_00427"/>
    </source>
</evidence>
<keyword evidence="11 16" id="KW-0915">Sodium</keyword>
<comment type="caution">
    <text evidence="16">Lacks conserved residue(s) required for the propagation of feature annotation.</text>
</comment>
<comment type="cofactor">
    <cofactor evidence="16 17">
        <name>FMN</name>
        <dbReference type="ChEBI" id="CHEBI:58210"/>
    </cofactor>
</comment>
<keyword evidence="15 16" id="KW-0739">Sodium transport</keyword>
<evidence type="ECO:0000313" key="19">
    <source>
        <dbReference type="EMBL" id="MEL4456191.1"/>
    </source>
</evidence>
<comment type="function">
    <text evidence="16">NQR complex catalyzes the reduction of ubiquinone-1 to ubiquinol by two successive reactions, coupled with the transport of Na(+) ions from the cytoplasm to the periplasm. NqrA to NqrE are probably involved in the second step, the conversion of ubisemiquinone to ubiquinol.</text>
</comment>